<organism evidence="2 3">
    <name type="scientific">Intoshia linei</name>
    <dbReference type="NCBI Taxonomy" id="1819745"/>
    <lineage>
        <taxon>Eukaryota</taxon>
        <taxon>Metazoa</taxon>
        <taxon>Spiralia</taxon>
        <taxon>Lophotrochozoa</taxon>
        <taxon>Mesozoa</taxon>
        <taxon>Orthonectida</taxon>
        <taxon>Rhopaluridae</taxon>
        <taxon>Intoshia</taxon>
    </lineage>
</organism>
<dbReference type="GO" id="GO:0005634">
    <property type="term" value="C:nucleus"/>
    <property type="evidence" value="ECO:0007669"/>
    <property type="project" value="TreeGrafter"/>
</dbReference>
<dbReference type="EMBL" id="LWCA01001503">
    <property type="protein sequence ID" value="OAF64995.1"/>
    <property type="molecule type" value="Genomic_DNA"/>
</dbReference>
<dbReference type="Proteomes" id="UP000078046">
    <property type="component" value="Unassembled WGS sequence"/>
</dbReference>
<feature type="domain" description="SAC3/GANP/THP3 conserved" evidence="1">
    <location>
        <begin position="160"/>
        <end position="381"/>
    </location>
</feature>
<proteinExistence type="predicted"/>
<dbReference type="InterPro" id="IPR045107">
    <property type="entry name" value="SAC3/GANP/THP3"/>
</dbReference>
<dbReference type="PANTHER" id="PTHR12436">
    <property type="entry name" value="80 KDA MCM3-ASSOCIATED PROTEIN"/>
    <property type="match status" value="1"/>
</dbReference>
<dbReference type="Pfam" id="PF03399">
    <property type="entry name" value="SAC3_GANP"/>
    <property type="match status" value="1"/>
</dbReference>
<name>A0A177ASN6_9BILA</name>
<dbReference type="OrthoDB" id="199574at2759"/>
<dbReference type="AlphaFoldDB" id="A0A177ASN6"/>
<protein>
    <recommendedName>
        <fullName evidence="1">SAC3/GANP/THP3 conserved domain-containing protein</fullName>
    </recommendedName>
</protein>
<evidence type="ECO:0000313" key="3">
    <source>
        <dbReference type="Proteomes" id="UP000078046"/>
    </source>
</evidence>
<reference evidence="2 3" key="1">
    <citation type="submission" date="2016-04" db="EMBL/GenBank/DDBJ databases">
        <title>The genome of Intoshia linei affirms orthonectids as highly simplified spiralians.</title>
        <authorList>
            <person name="Mikhailov K.V."/>
            <person name="Slusarev G.S."/>
            <person name="Nikitin M.A."/>
            <person name="Logacheva M.D."/>
            <person name="Penin A."/>
            <person name="Aleoshin V."/>
            <person name="Panchin Y.V."/>
        </authorList>
    </citation>
    <scope>NUCLEOTIDE SEQUENCE [LARGE SCALE GENOMIC DNA]</scope>
    <source>
        <strain evidence="2">Intl2013</strain>
        <tissue evidence="2">Whole animal</tissue>
    </source>
</reference>
<gene>
    <name evidence="2" type="ORF">A3Q56_07295</name>
</gene>
<dbReference type="InterPro" id="IPR005062">
    <property type="entry name" value="SAC3/GANP/THP3_conserved"/>
</dbReference>
<dbReference type="Gene3D" id="1.25.40.990">
    <property type="match status" value="1"/>
</dbReference>
<sequence length="398" mass="47176">MKKYVERCFSLYEDEIDKDALEKHFRSYFTHVFENKLENVIDWEKQTLPNHLMKAEKQDDVHSRLSFLDSTNSELSKKSPKRKKKKVKHAMMILENANSEENLKSIEKRKSRFSIEQKNKGVKSRLNFANRNTNLIQYEPVETVHLKDVRIKGTCTLIDKKYFRLTTLPDPSTVRSENVLCESLEFHKKQWTKEHNYRYTCDQFKSIRQDLTVQGIVNEFSIVVYETHARIALEAGDNAEFNQCQSQLKQLYKTLDSKCRKEFMCYRILYAIFVKNYGDLAEELYNVYKEIIDENLQFSVDFAHAWVIGNYSKLFCLYRNPPHMSSYIIDWFITNEREEAIKKMIKVYRPSLEIDVVQNYLKMDNVDDVVSLCSNIGVEINDGVIDCKYYTNLFTQNN</sequence>
<evidence type="ECO:0000313" key="2">
    <source>
        <dbReference type="EMBL" id="OAF64995.1"/>
    </source>
</evidence>
<keyword evidence="3" id="KW-1185">Reference proteome</keyword>
<evidence type="ECO:0000259" key="1">
    <source>
        <dbReference type="Pfam" id="PF03399"/>
    </source>
</evidence>
<dbReference type="PANTHER" id="PTHR12436:SF4">
    <property type="entry name" value="LEUKOCYTE RECEPTOR CLUSTER MEMBER 8"/>
    <property type="match status" value="1"/>
</dbReference>
<accession>A0A177ASN6</accession>
<comment type="caution">
    <text evidence="2">The sequence shown here is derived from an EMBL/GenBank/DDBJ whole genome shotgun (WGS) entry which is preliminary data.</text>
</comment>